<dbReference type="PANTHER" id="PTHR38658:SF1">
    <property type="entry name" value="OXPP CYCLE PROTEIN OPCA-RELATED"/>
    <property type="match status" value="1"/>
</dbReference>
<dbReference type="SUPFAM" id="SSF47090">
    <property type="entry name" value="PGBD-like"/>
    <property type="match status" value="1"/>
</dbReference>
<dbReference type="InterPro" id="IPR036366">
    <property type="entry name" value="PGBDSf"/>
</dbReference>
<evidence type="ECO:0000313" key="5">
    <source>
        <dbReference type="Proteomes" id="UP000239576"/>
    </source>
</evidence>
<dbReference type="InterPro" id="IPR046801">
    <property type="entry name" value="OpcA_G6PD_N"/>
</dbReference>
<dbReference type="Proteomes" id="UP000239576">
    <property type="component" value="Unassembled WGS sequence"/>
</dbReference>
<organism evidence="4 5">
    <name type="scientific">Stenomitos frigidus ULC18</name>
    <dbReference type="NCBI Taxonomy" id="2107698"/>
    <lineage>
        <taxon>Bacteria</taxon>
        <taxon>Bacillati</taxon>
        <taxon>Cyanobacteriota</taxon>
        <taxon>Cyanophyceae</taxon>
        <taxon>Leptolyngbyales</taxon>
        <taxon>Leptolyngbyaceae</taxon>
        <taxon>Stenomitos</taxon>
    </lineage>
</organism>
<dbReference type="Pfam" id="PF01471">
    <property type="entry name" value="PG_binding_1"/>
    <property type="match status" value="1"/>
</dbReference>
<evidence type="ECO:0000259" key="3">
    <source>
        <dbReference type="Pfam" id="PF20171"/>
    </source>
</evidence>
<dbReference type="Pfam" id="PF20171">
    <property type="entry name" value="OpcA_G6PD_C"/>
    <property type="match status" value="1"/>
</dbReference>
<dbReference type="PANTHER" id="PTHR38658">
    <property type="entry name" value="OXPP CYCLE PROTEIN OPCA-RELATED"/>
    <property type="match status" value="1"/>
</dbReference>
<dbReference type="OrthoDB" id="128564at2"/>
<proteinExistence type="predicted"/>
<dbReference type="Pfam" id="PF10128">
    <property type="entry name" value="OpcA_G6PD_assem"/>
    <property type="match status" value="1"/>
</dbReference>
<dbReference type="RefSeq" id="WP_106256909.1">
    <property type="nucleotide sequence ID" value="NZ_CAWNSW010000004.1"/>
</dbReference>
<dbReference type="InterPro" id="IPR002477">
    <property type="entry name" value="Peptidoglycan-bd-like"/>
</dbReference>
<evidence type="ECO:0000259" key="1">
    <source>
        <dbReference type="Pfam" id="PF01471"/>
    </source>
</evidence>
<dbReference type="InterPro" id="IPR004555">
    <property type="entry name" value="G6PDH_assembly_OpcA"/>
</dbReference>
<dbReference type="NCBIfam" id="TIGR00534">
    <property type="entry name" value="OpcA"/>
    <property type="match status" value="1"/>
</dbReference>
<accession>A0A2T1E6E8</accession>
<dbReference type="InterPro" id="IPR036365">
    <property type="entry name" value="PGBD-like_sf"/>
</dbReference>
<dbReference type="EMBL" id="PVWK01000081">
    <property type="protein sequence ID" value="PSB28309.1"/>
    <property type="molecule type" value="Genomic_DNA"/>
</dbReference>
<protein>
    <submittedName>
        <fullName evidence="4">Glucose-6-phosphate dehydrogenase assembly protein OpcA</fullName>
    </submittedName>
</protein>
<dbReference type="Gene3D" id="1.10.101.10">
    <property type="entry name" value="PGBD-like superfamily/PGBD"/>
    <property type="match status" value="1"/>
</dbReference>
<name>A0A2T1E6E8_9CYAN</name>
<reference evidence="4 5" key="2">
    <citation type="submission" date="2018-03" db="EMBL/GenBank/DDBJ databases">
        <title>The ancient ancestry and fast evolution of plastids.</title>
        <authorList>
            <person name="Moore K.R."/>
            <person name="Magnabosco C."/>
            <person name="Momper L."/>
            <person name="Gold D.A."/>
            <person name="Bosak T."/>
            <person name="Fournier G.P."/>
        </authorList>
    </citation>
    <scope>NUCLEOTIDE SEQUENCE [LARGE SCALE GENOMIC DNA]</scope>
    <source>
        <strain evidence="4 5">ULC18</strain>
    </source>
</reference>
<feature type="domain" description="Glucose-6-phosphate dehydrogenase assembly protein OpcA N-terminal" evidence="2">
    <location>
        <begin position="131"/>
        <end position="247"/>
    </location>
</feature>
<evidence type="ECO:0000259" key="2">
    <source>
        <dbReference type="Pfam" id="PF10128"/>
    </source>
</evidence>
<reference evidence="5" key="1">
    <citation type="submission" date="2018-02" db="EMBL/GenBank/DDBJ databases">
        <authorList>
            <person name="Moore K."/>
            <person name="Momper L."/>
        </authorList>
    </citation>
    <scope>NUCLEOTIDE SEQUENCE [LARGE SCALE GENOMIC DNA]</scope>
    <source>
        <strain evidence="5">ULC18</strain>
    </source>
</reference>
<gene>
    <name evidence="4" type="primary">opcA</name>
    <name evidence="4" type="ORF">C7B82_14005</name>
</gene>
<dbReference type="AlphaFoldDB" id="A0A2T1E6E8"/>
<evidence type="ECO:0000313" key="4">
    <source>
        <dbReference type="EMBL" id="PSB28309.1"/>
    </source>
</evidence>
<feature type="domain" description="Peptidoglycan binding-like" evidence="1">
    <location>
        <begin position="54"/>
        <end position="105"/>
    </location>
</feature>
<comment type="caution">
    <text evidence="4">The sequence shown here is derived from an EMBL/GenBank/DDBJ whole genome shotgun (WGS) entry which is preliminary data.</text>
</comment>
<sequence length="443" mass="48644">MTTTPLVALQRPKDISLDEIEAELSAIWHSQSADAPHQGATRASTFSMVVYEPEEFQQLLAALGFYEGPIDGIHGPMTKAAVQDAQKSYGLSITGRVDPLTLAKLREEFAKKPSDRIKFSNPNVRGFSISDAIAVQNPGRIITLCPMLGADQGVTAQVSAYCPVQQGSGGSLICCEYITLRGTKAALERVGDLVASLMIHDLPKFVWWKATPNPDQALFKVLAESCNCLILDSCYFSDPESEFLKIQELIGEDTYIADLNWHRLQPWQELMAAAFDPPERRASLIEADQLSIDYEKGNTAQAFLYLGWIASRLDWQPIALKETGGDYDLKYITFKGANQREITAELAAIPTADWGEILGDLVGIRITSTNLQANCCTILCSETTGCMRMEAGGSAQACQTEVVSSLSDQKAEFLLSQQLQRWGHDVLYEESLAVVAKILQLHG</sequence>
<feature type="domain" description="Glucose-6-phosphate dehydrogenase assembly protein OpcA C-terminal" evidence="3">
    <location>
        <begin position="255"/>
        <end position="432"/>
    </location>
</feature>
<dbReference type="InterPro" id="IPR046802">
    <property type="entry name" value="OpcA_G6PD_C"/>
</dbReference>
<keyword evidence="5" id="KW-1185">Reference proteome</keyword>